<dbReference type="AlphaFoldDB" id="A0A2S4DUX6"/>
<evidence type="ECO:0000313" key="3">
    <source>
        <dbReference type="EMBL" id="SQF24448.1"/>
    </source>
</evidence>
<dbReference type="EMBL" id="LS483339">
    <property type="protein sequence ID" value="SQF24448.1"/>
    <property type="molecule type" value="Genomic_DNA"/>
</dbReference>
<dbReference type="InterPro" id="IPR038728">
    <property type="entry name" value="YkvI-like"/>
</dbReference>
<reference evidence="2 5" key="2">
    <citation type="submission" date="2020-06" db="EMBL/GenBank/DDBJ databases">
        <authorList>
            <person name="Chuat V."/>
        </authorList>
    </citation>
    <scope>NUCLEOTIDE SEQUENCE [LARGE SCALE GENOMIC DNA]</scope>
    <source>
        <strain evidence="2">STH_CIRM_336</strain>
    </source>
</reference>
<keyword evidence="1" id="KW-1133">Transmembrane helix</keyword>
<gene>
    <name evidence="3" type="ORF">NCTC12958_00632</name>
    <name evidence="2" type="ORF">STHERMO_0558</name>
</gene>
<dbReference type="RefSeq" id="WP_223899746.1">
    <property type="nucleotide sequence ID" value="NZ_JAQJBS010000107.1"/>
</dbReference>
<protein>
    <submittedName>
        <fullName evidence="2">Membrane protein</fullName>
    </submittedName>
</protein>
<feature type="transmembrane region" description="Helical" evidence="1">
    <location>
        <begin position="6"/>
        <end position="24"/>
    </location>
</feature>
<evidence type="ECO:0000313" key="4">
    <source>
        <dbReference type="Proteomes" id="UP000249634"/>
    </source>
</evidence>
<sequence>MRQLYAFVIFGLIFNTVFSLYYALGKRFSAGSDKRYKFFVAAFALAGFAISFMGFRQLVAVMYPIIGYLGLLMLVVLVVASYRKKGGIRKEKEIRNHLLGIVEKAYDSEQDLTSQDKEKAKQLREASIIDNDILHEDTHAHVRQEMGLGKKG</sequence>
<accession>A0A2S4DUX6</accession>
<dbReference type="Proteomes" id="UP000509833">
    <property type="component" value="Chromosome"/>
</dbReference>
<proteinExistence type="predicted"/>
<evidence type="ECO:0000313" key="5">
    <source>
        <dbReference type="Proteomes" id="UP000509833"/>
    </source>
</evidence>
<feature type="transmembrane region" description="Helical" evidence="1">
    <location>
        <begin position="36"/>
        <end position="55"/>
    </location>
</feature>
<name>A0A2S4DUX6_STRTR</name>
<keyword evidence="1" id="KW-0472">Membrane</keyword>
<dbReference type="PANTHER" id="PTHR37814">
    <property type="entry name" value="CONSERVED MEMBRANE PROTEIN"/>
    <property type="match status" value="1"/>
</dbReference>
<dbReference type="EMBL" id="LR822017">
    <property type="protein sequence ID" value="CAD0136625.1"/>
    <property type="molecule type" value="Genomic_DNA"/>
</dbReference>
<keyword evidence="1" id="KW-0812">Transmembrane</keyword>
<feature type="transmembrane region" description="Helical" evidence="1">
    <location>
        <begin position="61"/>
        <end position="82"/>
    </location>
</feature>
<reference evidence="3 4" key="1">
    <citation type="submission" date="2018-06" db="EMBL/GenBank/DDBJ databases">
        <authorList>
            <consortium name="Pathogen Informatics"/>
            <person name="Doyle S."/>
        </authorList>
    </citation>
    <scope>NUCLEOTIDE SEQUENCE [LARGE SCALE GENOMIC DNA]</scope>
    <source>
        <strain evidence="3 4">NCTC12958</strain>
    </source>
</reference>
<evidence type="ECO:0000256" key="1">
    <source>
        <dbReference type="SAM" id="Phobius"/>
    </source>
</evidence>
<organism evidence="3 4">
    <name type="scientific">Streptococcus thermophilus</name>
    <dbReference type="NCBI Taxonomy" id="1308"/>
    <lineage>
        <taxon>Bacteria</taxon>
        <taxon>Bacillati</taxon>
        <taxon>Bacillota</taxon>
        <taxon>Bacilli</taxon>
        <taxon>Lactobacillales</taxon>
        <taxon>Streptococcaceae</taxon>
        <taxon>Streptococcus</taxon>
    </lineage>
</organism>
<dbReference type="Proteomes" id="UP000249634">
    <property type="component" value="Chromosome 1"/>
</dbReference>
<evidence type="ECO:0000313" key="2">
    <source>
        <dbReference type="EMBL" id="CAD0136625.1"/>
    </source>
</evidence>
<dbReference type="PANTHER" id="PTHR37814:SF1">
    <property type="entry name" value="MEMBRANE PROTEIN"/>
    <property type="match status" value="1"/>
</dbReference>